<keyword evidence="11" id="KW-1185">Reference proteome</keyword>
<evidence type="ECO:0000256" key="5">
    <source>
        <dbReference type="ARBA" id="ARBA00023163"/>
    </source>
</evidence>
<evidence type="ECO:0000256" key="7">
    <source>
        <dbReference type="ARBA" id="ARBA00024343"/>
    </source>
</evidence>
<keyword evidence="2" id="KW-0805">Transcription regulation</keyword>
<evidence type="ECO:0000256" key="8">
    <source>
        <dbReference type="SAM" id="MobiDB-lite"/>
    </source>
</evidence>
<keyword evidence="3" id="KW-0238">DNA-binding</keyword>
<dbReference type="PROSITE" id="PS51032">
    <property type="entry name" value="AP2_ERF"/>
    <property type="match status" value="1"/>
</dbReference>
<dbReference type="SUPFAM" id="SSF54171">
    <property type="entry name" value="DNA-binding domain"/>
    <property type="match status" value="1"/>
</dbReference>
<dbReference type="GO" id="GO:0003677">
    <property type="term" value="F:DNA binding"/>
    <property type="evidence" value="ECO:0007669"/>
    <property type="project" value="UniProtKB-KW"/>
</dbReference>
<dbReference type="InterPro" id="IPR016177">
    <property type="entry name" value="DNA-bd_dom_sf"/>
</dbReference>
<evidence type="ECO:0000313" key="11">
    <source>
        <dbReference type="Proteomes" id="UP001054252"/>
    </source>
</evidence>
<dbReference type="FunFam" id="3.30.730.10:FF:000001">
    <property type="entry name" value="Ethylene-responsive transcription factor 2"/>
    <property type="match status" value="1"/>
</dbReference>
<dbReference type="PANTHER" id="PTHR31985:SF298">
    <property type="entry name" value="ETHYLENE-RESPONSIVE TRANSCRIPTION FACTOR ERF039-LIKE"/>
    <property type="match status" value="1"/>
</dbReference>
<feature type="compositionally biased region" description="Basic and acidic residues" evidence="8">
    <location>
        <begin position="1"/>
        <end position="22"/>
    </location>
</feature>
<comment type="similarity">
    <text evidence="7">Belongs to the AP2/ERF transcription factor family. ERF subfamily.</text>
</comment>
<sequence>MASKDFTRFKQSSKRERSKKLVESTSKYGVKSARKGKAFQNPTYRGVRKRSWGKWVSEIREPRKNSRIWLGTYPTAEMAARAHDAASLAIKGHSAFLNFPELAHTLPRPASASRSDIQEAAKKAANQYSRFKPQTCNKTMISNLTQDSLSCQSVDTDSMWCDLPDLSLESNLGKRFGFSLWGQQNEVDHPEFQFEETFCFWDRSSLLKETKIPVLRDLPS</sequence>
<comment type="subcellular location">
    <subcellularLocation>
        <location evidence="1">Nucleus</location>
    </subcellularLocation>
</comment>
<dbReference type="Pfam" id="PF00847">
    <property type="entry name" value="AP2"/>
    <property type="match status" value="1"/>
</dbReference>
<dbReference type="SMART" id="SM00380">
    <property type="entry name" value="AP2"/>
    <property type="match status" value="1"/>
</dbReference>
<dbReference type="GO" id="GO:0005634">
    <property type="term" value="C:nucleus"/>
    <property type="evidence" value="ECO:0007669"/>
    <property type="project" value="UniProtKB-SubCell"/>
</dbReference>
<dbReference type="InterPro" id="IPR001471">
    <property type="entry name" value="AP2/ERF_dom"/>
</dbReference>
<evidence type="ECO:0000256" key="1">
    <source>
        <dbReference type="ARBA" id="ARBA00004123"/>
    </source>
</evidence>
<evidence type="ECO:0000256" key="2">
    <source>
        <dbReference type="ARBA" id="ARBA00023015"/>
    </source>
</evidence>
<keyword evidence="6" id="KW-0539">Nucleus</keyword>
<evidence type="ECO:0000256" key="3">
    <source>
        <dbReference type="ARBA" id="ARBA00023125"/>
    </source>
</evidence>
<dbReference type="PANTHER" id="PTHR31985">
    <property type="entry name" value="ETHYLENE-RESPONSIVE TRANSCRIPTION FACTOR ERF042-RELATED"/>
    <property type="match status" value="1"/>
</dbReference>
<comment type="caution">
    <text evidence="10">The sequence shown here is derived from an EMBL/GenBank/DDBJ whole genome shotgun (WGS) entry which is preliminary data.</text>
</comment>
<evidence type="ECO:0000313" key="10">
    <source>
        <dbReference type="EMBL" id="GKV17549.1"/>
    </source>
</evidence>
<keyword evidence="4" id="KW-0010">Activator</keyword>
<accession>A0AAV5K1R5</accession>
<dbReference type="PRINTS" id="PR00367">
    <property type="entry name" value="ETHRSPELEMNT"/>
</dbReference>
<evidence type="ECO:0000256" key="6">
    <source>
        <dbReference type="ARBA" id="ARBA00023242"/>
    </source>
</evidence>
<dbReference type="CDD" id="cd00018">
    <property type="entry name" value="AP2"/>
    <property type="match status" value="1"/>
</dbReference>
<dbReference type="InterPro" id="IPR036955">
    <property type="entry name" value="AP2/ERF_dom_sf"/>
</dbReference>
<organism evidence="10 11">
    <name type="scientific">Rubroshorea leprosula</name>
    <dbReference type="NCBI Taxonomy" id="152421"/>
    <lineage>
        <taxon>Eukaryota</taxon>
        <taxon>Viridiplantae</taxon>
        <taxon>Streptophyta</taxon>
        <taxon>Embryophyta</taxon>
        <taxon>Tracheophyta</taxon>
        <taxon>Spermatophyta</taxon>
        <taxon>Magnoliopsida</taxon>
        <taxon>eudicotyledons</taxon>
        <taxon>Gunneridae</taxon>
        <taxon>Pentapetalae</taxon>
        <taxon>rosids</taxon>
        <taxon>malvids</taxon>
        <taxon>Malvales</taxon>
        <taxon>Dipterocarpaceae</taxon>
        <taxon>Rubroshorea</taxon>
    </lineage>
</organism>
<dbReference type="Proteomes" id="UP001054252">
    <property type="component" value="Unassembled WGS sequence"/>
</dbReference>
<dbReference type="AlphaFoldDB" id="A0AAV5K1R5"/>
<keyword evidence="5" id="KW-0804">Transcription</keyword>
<dbReference type="Gene3D" id="3.30.730.10">
    <property type="entry name" value="AP2/ERF domain"/>
    <property type="match status" value="1"/>
</dbReference>
<feature type="domain" description="AP2/ERF" evidence="9">
    <location>
        <begin position="43"/>
        <end position="100"/>
    </location>
</feature>
<gene>
    <name evidence="10" type="ORF">SLEP1_g28039</name>
</gene>
<reference evidence="10 11" key="1">
    <citation type="journal article" date="2021" name="Commun. Biol.">
        <title>The genome of Shorea leprosula (Dipterocarpaceae) highlights the ecological relevance of drought in aseasonal tropical rainforests.</title>
        <authorList>
            <person name="Ng K.K.S."/>
            <person name="Kobayashi M.J."/>
            <person name="Fawcett J.A."/>
            <person name="Hatakeyama M."/>
            <person name="Paape T."/>
            <person name="Ng C.H."/>
            <person name="Ang C.C."/>
            <person name="Tnah L.H."/>
            <person name="Lee C.T."/>
            <person name="Nishiyama T."/>
            <person name="Sese J."/>
            <person name="O'Brien M.J."/>
            <person name="Copetti D."/>
            <person name="Mohd Noor M.I."/>
            <person name="Ong R.C."/>
            <person name="Putra M."/>
            <person name="Sireger I.Z."/>
            <person name="Indrioko S."/>
            <person name="Kosugi Y."/>
            <person name="Izuno A."/>
            <person name="Isagi Y."/>
            <person name="Lee S.L."/>
            <person name="Shimizu K.K."/>
        </authorList>
    </citation>
    <scope>NUCLEOTIDE SEQUENCE [LARGE SCALE GENOMIC DNA]</scope>
    <source>
        <strain evidence="10">214</strain>
    </source>
</reference>
<evidence type="ECO:0000259" key="9">
    <source>
        <dbReference type="PROSITE" id="PS51032"/>
    </source>
</evidence>
<dbReference type="InterPro" id="IPR051032">
    <property type="entry name" value="AP2/ERF_TF_ERF_subfamily"/>
</dbReference>
<evidence type="ECO:0000256" key="4">
    <source>
        <dbReference type="ARBA" id="ARBA00023159"/>
    </source>
</evidence>
<name>A0AAV5K1R5_9ROSI</name>
<dbReference type="GO" id="GO:0003700">
    <property type="term" value="F:DNA-binding transcription factor activity"/>
    <property type="evidence" value="ECO:0007669"/>
    <property type="project" value="InterPro"/>
</dbReference>
<feature type="region of interest" description="Disordered" evidence="8">
    <location>
        <begin position="1"/>
        <end position="35"/>
    </location>
</feature>
<dbReference type="EMBL" id="BPVZ01000048">
    <property type="protein sequence ID" value="GKV17549.1"/>
    <property type="molecule type" value="Genomic_DNA"/>
</dbReference>
<protein>
    <recommendedName>
        <fullName evidence="9">AP2/ERF domain-containing protein</fullName>
    </recommendedName>
</protein>
<proteinExistence type="inferred from homology"/>